<evidence type="ECO:0000256" key="1">
    <source>
        <dbReference type="ARBA" id="ARBA00007261"/>
    </source>
</evidence>
<organism evidence="5 6">
    <name type="scientific">Haliangium ochraceum (strain DSM 14365 / JCM 11303 / SMP-2)</name>
    <dbReference type="NCBI Taxonomy" id="502025"/>
    <lineage>
        <taxon>Bacteria</taxon>
        <taxon>Pseudomonadati</taxon>
        <taxon>Myxococcota</taxon>
        <taxon>Polyangia</taxon>
        <taxon>Haliangiales</taxon>
        <taxon>Kofleriaceae</taxon>
        <taxon>Haliangium</taxon>
    </lineage>
</organism>
<evidence type="ECO:0000313" key="5">
    <source>
        <dbReference type="EMBL" id="ACY14858.1"/>
    </source>
</evidence>
<dbReference type="Gene3D" id="3.30.830.10">
    <property type="entry name" value="Metalloenzyme, LuxS/M16 peptidase-like"/>
    <property type="match status" value="2"/>
</dbReference>
<dbReference type="Proteomes" id="UP000001880">
    <property type="component" value="Chromosome"/>
</dbReference>
<dbReference type="KEGG" id="hoh:Hoch_2315"/>
<dbReference type="Pfam" id="PF05193">
    <property type="entry name" value="Peptidase_M16_C"/>
    <property type="match status" value="1"/>
</dbReference>
<protein>
    <submittedName>
        <fullName evidence="5">Processing peptidase</fullName>
        <ecNumber evidence="5">3.4.24.64</ecNumber>
    </submittedName>
</protein>
<reference evidence="5 6" key="1">
    <citation type="journal article" date="2010" name="Stand. Genomic Sci.">
        <title>Complete genome sequence of Haliangium ochraceum type strain (SMP-2).</title>
        <authorList>
            <consortium name="US DOE Joint Genome Institute (JGI-PGF)"/>
            <person name="Ivanova N."/>
            <person name="Daum C."/>
            <person name="Lang E."/>
            <person name="Abt B."/>
            <person name="Kopitz M."/>
            <person name="Saunders E."/>
            <person name="Lapidus A."/>
            <person name="Lucas S."/>
            <person name="Glavina Del Rio T."/>
            <person name="Nolan M."/>
            <person name="Tice H."/>
            <person name="Copeland A."/>
            <person name="Cheng J.F."/>
            <person name="Chen F."/>
            <person name="Bruce D."/>
            <person name="Goodwin L."/>
            <person name="Pitluck S."/>
            <person name="Mavromatis K."/>
            <person name="Pati A."/>
            <person name="Mikhailova N."/>
            <person name="Chen A."/>
            <person name="Palaniappan K."/>
            <person name="Land M."/>
            <person name="Hauser L."/>
            <person name="Chang Y.J."/>
            <person name="Jeffries C.D."/>
            <person name="Detter J.C."/>
            <person name="Brettin T."/>
            <person name="Rohde M."/>
            <person name="Goker M."/>
            <person name="Bristow J."/>
            <person name="Markowitz V."/>
            <person name="Eisen J.A."/>
            <person name="Hugenholtz P."/>
            <person name="Kyrpides N.C."/>
            <person name="Klenk H.P."/>
        </authorList>
    </citation>
    <scope>NUCLEOTIDE SEQUENCE [LARGE SCALE GENOMIC DNA]</scope>
    <source>
        <strain evidence="6">DSM 14365 / CIP 107738 / JCM 11303 / AJ 13395 / SMP-2</strain>
    </source>
</reference>
<dbReference type="HOGENOM" id="CLU_009902_1_1_7"/>
<feature type="compositionally biased region" description="Acidic residues" evidence="2">
    <location>
        <begin position="424"/>
        <end position="434"/>
    </location>
</feature>
<dbReference type="GO" id="GO:0046872">
    <property type="term" value="F:metal ion binding"/>
    <property type="evidence" value="ECO:0007669"/>
    <property type="project" value="InterPro"/>
</dbReference>
<dbReference type="InterPro" id="IPR011765">
    <property type="entry name" value="Pept_M16_N"/>
</dbReference>
<dbReference type="SUPFAM" id="SSF63411">
    <property type="entry name" value="LuxS/MPP-like metallohydrolase"/>
    <property type="match status" value="2"/>
</dbReference>
<dbReference type="OrthoDB" id="9811314at2"/>
<keyword evidence="6" id="KW-1185">Reference proteome</keyword>
<evidence type="ECO:0000259" key="4">
    <source>
        <dbReference type="Pfam" id="PF05193"/>
    </source>
</evidence>
<dbReference type="eggNOG" id="COG0612">
    <property type="taxonomic scope" value="Bacteria"/>
</dbReference>
<proteinExistence type="inferred from homology"/>
<dbReference type="PANTHER" id="PTHR11851:SF49">
    <property type="entry name" value="MITOCHONDRIAL-PROCESSING PEPTIDASE SUBUNIT ALPHA"/>
    <property type="match status" value="1"/>
</dbReference>
<evidence type="ECO:0000313" key="6">
    <source>
        <dbReference type="Proteomes" id="UP000001880"/>
    </source>
</evidence>
<dbReference type="InterPro" id="IPR011249">
    <property type="entry name" value="Metalloenz_LuxS/M16"/>
</dbReference>
<evidence type="ECO:0000256" key="2">
    <source>
        <dbReference type="SAM" id="MobiDB-lite"/>
    </source>
</evidence>
<dbReference type="STRING" id="502025.Hoch_2315"/>
<evidence type="ECO:0000259" key="3">
    <source>
        <dbReference type="Pfam" id="PF00675"/>
    </source>
</evidence>
<dbReference type="AlphaFoldDB" id="D0LI29"/>
<keyword evidence="5" id="KW-0378">Hydrolase</keyword>
<name>D0LI29_HALO1</name>
<feature type="region of interest" description="Disordered" evidence="2">
    <location>
        <begin position="420"/>
        <end position="443"/>
    </location>
</feature>
<accession>D0LI29</accession>
<feature type="domain" description="Peptidase M16 C-terminal" evidence="4">
    <location>
        <begin position="181"/>
        <end position="356"/>
    </location>
</feature>
<comment type="similarity">
    <text evidence="1">Belongs to the peptidase M16 family.</text>
</comment>
<dbReference type="Pfam" id="PF00675">
    <property type="entry name" value="Peptidase_M16"/>
    <property type="match status" value="1"/>
</dbReference>
<sequence>MRWTLDAEHTLGPRPIQRYVWPNGLRVILGPDPAAPVFSYQTWFRVGSRNERPGQTGMAHFFEHLMFNETETLAPGELDRLIENRGGDNNAATWSDWTFYRTSLPARDLELAVRIESERLQRLVLEETQIEAEREVIVNERLENVDDDVDGFLDERLYELAFTTHPYRWPTIGWMDDIRSMNKAEIRAFYDAYYTPGSATIVLVGDIDTEAALALIDRYYGDIPAGAIPPEPSAAEPVQTGERRAHFAKPVHAERMLIGYKIPGQSHPDWPVLQFISSLLSGGPSARLYRRLVVDTQMATSLDCAPMPFRDPNLFRIAVHMARDCSAAAAQTEVDAILAQLAHTPVPTRELDKVKNCVETDFWSELDDCDGRAEALGHFETTLGDFRNLFNMAARLAAITADDIQRVAATYFLPEQRSVVIAEPDSDDDDEAADDSGATEGVA</sequence>
<feature type="domain" description="Peptidase M16 N-terminal" evidence="3">
    <location>
        <begin position="27"/>
        <end position="171"/>
    </location>
</feature>
<dbReference type="PANTHER" id="PTHR11851">
    <property type="entry name" value="METALLOPROTEASE"/>
    <property type="match status" value="1"/>
</dbReference>
<dbReference type="RefSeq" id="WP_012827466.1">
    <property type="nucleotide sequence ID" value="NC_013440.1"/>
</dbReference>
<gene>
    <name evidence="5" type="ordered locus">Hoch_2315</name>
</gene>
<dbReference type="EC" id="3.4.24.64" evidence="5"/>
<dbReference type="InterPro" id="IPR050361">
    <property type="entry name" value="MPP/UQCRC_Complex"/>
</dbReference>
<dbReference type="EMBL" id="CP001804">
    <property type="protein sequence ID" value="ACY14858.1"/>
    <property type="molecule type" value="Genomic_DNA"/>
</dbReference>
<dbReference type="GO" id="GO:0004222">
    <property type="term" value="F:metalloendopeptidase activity"/>
    <property type="evidence" value="ECO:0007669"/>
    <property type="project" value="UniProtKB-EC"/>
</dbReference>
<dbReference type="InterPro" id="IPR007863">
    <property type="entry name" value="Peptidase_M16_C"/>
</dbReference>